<dbReference type="InterPro" id="IPR036074">
    <property type="entry name" value="CbiD_sf"/>
</dbReference>
<evidence type="ECO:0000256" key="4">
    <source>
        <dbReference type="ARBA" id="ARBA00022691"/>
    </source>
</evidence>
<keyword evidence="2 5" id="KW-0489">Methyltransferase</keyword>
<dbReference type="EC" id="2.1.1.195" evidence="5"/>
<dbReference type="AlphaFoldDB" id="D6ST69"/>
<keyword evidence="7" id="KW-1185">Reference proteome</keyword>
<dbReference type="PIRSF" id="PIRSF026782">
    <property type="entry name" value="CbiD"/>
    <property type="match status" value="1"/>
</dbReference>
<comment type="caution">
    <text evidence="6">The sequence shown here is derived from an EMBL/GenBank/DDBJ whole genome shotgun (WGS) entry which is preliminary data.</text>
</comment>
<dbReference type="eggNOG" id="COG1903">
    <property type="taxonomic scope" value="Bacteria"/>
</dbReference>
<dbReference type="Proteomes" id="UP000005496">
    <property type="component" value="Unassembled WGS sequence"/>
</dbReference>
<keyword evidence="1 5" id="KW-0169">Cobalamin biosynthesis</keyword>
<reference evidence="6" key="1">
    <citation type="submission" date="2010-05" db="EMBL/GenBank/DDBJ databases">
        <title>The draft genome of Desulfonatronospira thiodismutans ASO3-1.</title>
        <authorList>
            <consortium name="US DOE Joint Genome Institute (JGI-PGF)"/>
            <person name="Lucas S."/>
            <person name="Copeland A."/>
            <person name="Lapidus A."/>
            <person name="Cheng J.-F."/>
            <person name="Bruce D."/>
            <person name="Goodwin L."/>
            <person name="Pitluck S."/>
            <person name="Chertkov O."/>
            <person name="Brettin T."/>
            <person name="Detter J.C."/>
            <person name="Han C."/>
            <person name="Land M.L."/>
            <person name="Hauser L."/>
            <person name="Kyrpides N."/>
            <person name="Mikhailova N."/>
            <person name="Muyzer G."/>
            <person name="Woyke T."/>
        </authorList>
    </citation>
    <scope>NUCLEOTIDE SEQUENCE [LARGE SCALE GENOMIC DNA]</scope>
    <source>
        <strain evidence="6">ASO3-1</strain>
    </source>
</reference>
<gene>
    <name evidence="5" type="primary">cbiD</name>
    <name evidence="6" type="ORF">Dthio_PD1224</name>
</gene>
<evidence type="ECO:0000256" key="3">
    <source>
        <dbReference type="ARBA" id="ARBA00022679"/>
    </source>
</evidence>
<evidence type="ECO:0000313" key="7">
    <source>
        <dbReference type="Proteomes" id="UP000005496"/>
    </source>
</evidence>
<comment type="catalytic activity">
    <reaction evidence="5">
        <text>Co-precorrin-5B + S-adenosyl-L-methionine = Co-precorrin-6A + S-adenosyl-L-homocysteine</text>
        <dbReference type="Rhea" id="RHEA:26285"/>
        <dbReference type="ChEBI" id="CHEBI:57856"/>
        <dbReference type="ChEBI" id="CHEBI:59789"/>
        <dbReference type="ChEBI" id="CHEBI:60063"/>
        <dbReference type="ChEBI" id="CHEBI:60064"/>
        <dbReference type="EC" id="2.1.1.195"/>
    </reaction>
</comment>
<dbReference type="Pfam" id="PF01888">
    <property type="entry name" value="CbiD"/>
    <property type="match status" value="1"/>
</dbReference>
<dbReference type="PANTHER" id="PTHR35863">
    <property type="entry name" value="COBALT-PRECORRIN-5B C(1)-METHYLTRANSFERASE"/>
    <property type="match status" value="1"/>
</dbReference>
<proteinExistence type="inferred from homology"/>
<accession>D6ST69</accession>
<sequence>MQDLPAYEYQRFTICRKTMSRKKARRLRSGFTTGTAAAASTMAAAGLLLQGTCPGQVRVRLITGDDLEIPVHACGIDCKDFAWCSVIKDAGDDPDVTNKAEIGARVSRLENTDEISICAGEGVGHITKPGLELAPGEPAINPGPRHMIRENLEKVLQETGVQHGLQVEVFVPRGEEIARRTLNHRLGITGGISILGTTGVVRPMSHAAYIATIDSALSVARACGLDRVVCTTGRRSERFAQEIFPELAEEGFVQIGDYFAESMKRAARKGHKEAILVVFFGKAVKMAQGAPHTHAARSRLALEDLGRMVLEICSAAELSQRVAGANTAREAFFMLQDECPEIFERVVQLMAEQARAFAGGGINVRAVLLDFEGRVTADSSGALKQISTREMA</sequence>
<dbReference type="GO" id="GO:0032259">
    <property type="term" value="P:methylation"/>
    <property type="evidence" value="ECO:0007669"/>
    <property type="project" value="UniProtKB-KW"/>
</dbReference>
<evidence type="ECO:0000256" key="5">
    <source>
        <dbReference type="HAMAP-Rule" id="MF_00787"/>
    </source>
</evidence>
<keyword evidence="3 5" id="KW-0808">Transferase</keyword>
<protein>
    <recommendedName>
        <fullName evidence="5">Cobalt-precorrin-5B C(1)-methyltransferase</fullName>
        <ecNumber evidence="5">2.1.1.195</ecNumber>
    </recommendedName>
    <alternativeName>
        <fullName evidence="5">Cobalt-precorrin-6A synthase</fullName>
    </alternativeName>
</protein>
<dbReference type="GO" id="GO:0043780">
    <property type="term" value="F:cobalt-precorrin-5B C1-methyltransferase activity"/>
    <property type="evidence" value="ECO:0007669"/>
    <property type="project" value="RHEA"/>
</dbReference>
<dbReference type="PANTHER" id="PTHR35863:SF1">
    <property type="entry name" value="COBALT-PRECORRIN-5B C(1)-METHYLTRANSFERASE"/>
    <property type="match status" value="1"/>
</dbReference>
<dbReference type="UniPathway" id="UPA00148">
    <property type="reaction ID" value="UER00227"/>
</dbReference>
<dbReference type="Gene3D" id="3.30.2110.10">
    <property type="entry name" value="CbiD-like"/>
    <property type="match status" value="1"/>
</dbReference>
<evidence type="ECO:0000256" key="1">
    <source>
        <dbReference type="ARBA" id="ARBA00022573"/>
    </source>
</evidence>
<dbReference type="NCBIfam" id="TIGR00312">
    <property type="entry name" value="cbiD"/>
    <property type="match status" value="1"/>
</dbReference>
<organism evidence="6 7">
    <name type="scientific">Desulfonatronospira thiodismutans ASO3-1</name>
    <dbReference type="NCBI Taxonomy" id="555779"/>
    <lineage>
        <taxon>Bacteria</taxon>
        <taxon>Pseudomonadati</taxon>
        <taxon>Thermodesulfobacteriota</taxon>
        <taxon>Desulfovibrionia</taxon>
        <taxon>Desulfovibrionales</taxon>
        <taxon>Desulfonatronovibrionaceae</taxon>
        <taxon>Desulfonatronospira</taxon>
    </lineage>
</organism>
<evidence type="ECO:0000313" key="6">
    <source>
        <dbReference type="EMBL" id="EFI33885.1"/>
    </source>
</evidence>
<dbReference type="InterPro" id="IPR002748">
    <property type="entry name" value="CbiD"/>
</dbReference>
<evidence type="ECO:0000256" key="2">
    <source>
        <dbReference type="ARBA" id="ARBA00022603"/>
    </source>
</evidence>
<comment type="function">
    <text evidence="5">Catalyzes the methylation of C-1 in cobalt-precorrin-5B to form cobalt-precorrin-6A.</text>
</comment>
<dbReference type="GO" id="GO:0019251">
    <property type="term" value="P:anaerobic cobalamin biosynthetic process"/>
    <property type="evidence" value="ECO:0007669"/>
    <property type="project" value="UniProtKB-UniRule"/>
</dbReference>
<comment type="similarity">
    <text evidence="5">Belongs to the CbiD family.</text>
</comment>
<dbReference type="SUPFAM" id="SSF111342">
    <property type="entry name" value="CbiD-like"/>
    <property type="match status" value="1"/>
</dbReference>
<dbReference type="EMBL" id="ACJN02000003">
    <property type="protein sequence ID" value="EFI33885.1"/>
    <property type="molecule type" value="Genomic_DNA"/>
</dbReference>
<dbReference type="HAMAP" id="MF_00787">
    <property type="entry name" value="CbiD"/>
    <property type="match status" value="1"/>
</dbReference>
<dbReference type="NCBIfam" id="NF000849">
    <property type="entry name" value="PRK00075.1-1"/>
    <property type="match status" value="1"/>
</dbReference>
<keyword evidence="4 5" id="KW-0949">S-adenosyl-L-methionine</keyword>
<comment type="pathway">
    <text evidence="5">Cofactor biosynthesis; adenosylcobalamin biosynthesis; cob(II)yrinate a,c-diamide from sirohydrochlorin (anaerobic route): step 6/10.</text>
</comment>
<name>D6ST69_9BACT</name>